<sequence length="311" mass="35615">MSKKERGLEKLKTGEEKRKREEALLKQTPRLFTYFSSKQPEPDISELYDTDPVVPNKSGAVVNSTSETETGQLTERQKSGIFNLLMTDFHLTGVKKALNNTRTRNLISQLQNVSIQNKVVIFQKQMFEHEKPNKEIGRSLFERIDAQLESQFLETGDYWKKALERVAQTIIFISERCLAFCGSDENVGSNDLYVLKLIARFDPFLSQHIHKYANKEKTLDVIINEVKTAQYYSVSEDSTPNLSHADKLTAILQYVLPEGPVERFLTFISIYIHTGEQLACYLTNFLEEHKVDIGPCRGQSYGNVNNMIGNY</sequence>
<evidence type="ECO:0000313" key="3">
    <source>
        <dbReference type="Proteomes" id="UP000675881"/>
    </source>
</evidence>
<accession>A0A7R8CEU0</accession>
<evidence type="ECO:0000313" key="2">
    <source>
        <dbReference type="EMBL" id="CAF2798558.1"/>
    </source>
</evidence>
<dbReference type="PANTHER" id="PTHR45749:SF23">
    <property type="entry name" value="ZINC FINGER MYM-TYPE PROTEIN 1-LIKE"/>
    <property type="match status" value="1"/>
</dbReference>
<feature type="compositionally biased region" description="Polar residues" evidence="1">
    <location>
        <begin position="61"/>
        <end position="70"/>
    </location>
</feature>
<keyword evidence="3" id="KW-1185">Reference proteome</keyword>
<evidence type="ECO:0000256" key="1">
    <source>
        <dbReference type="SAM" id="MobiDB-lite"/>
    </source>
</evidence>
<protein>
    <submittedName>
        <fullName evidence="2">(salmon louse) hypothetical protein</fullName>
    </submittedName>
</protein>
<reference evidence="2" key="1">
    <citation type="submission" date="2021-02" db="EMBL/GenBank/DDBJ databases">
        <authorList>
            <person name="Bekaert M."/>
        </authorList>
    </citation>
    <scope>NUCLEOTIDE SEQUENCE</scope>
    <source>
        <strain evidence="2">IoA-00</strain>
    </source>
</reference>
<name>A0A7R8CEU0_LEPSM</name>
<feature type="region of interest" description="Disordered" evidence="1">
    <location>
        <begin position="50"/>
        <end position="70"/>
    </location>
</feature>
<dbReference type="EMBL" id="HG994589">
    <property type="protein sequence ID" value="CAF2798558.1"/>
    <property type="molecule type" value="Genomic_DNA"/>
</dbReference>
<organism evidence="2 3">
    <name type="scientific">Lepeophtheirus salmonis</name>
    <name type="common">Salmon louse</name>
    <name type="synonym">Caligus salmonis</name>
    <dbReference type="NCBI Taxonomy" id="72036"/>
    <lineage>
        <taxon>Eukaryota</taxon>
        <taxon>Metazoa</taxon>
        <taxon>Ecdysozoa</taxon>
        <taxon>Arthropoda</taxon>
        <taxon>Crustacea</taxon>
        <taxon>Multicrustacea</taxon>
        <taxon>Hexanauplia</taxon>
        <taxon>Copepoda</taxon>
        <taxon>Siphonostomatoida</taxon>
        <taxon>Caligidae</taxon>
        <taxon>Lepeophtheirus</taxon>
    </lineage>
</organism>
<proteinExistence type="predicted"/>
<feature type="region of interest" description="Disordered" evidence="1">
    <location>
        <begin position="1"/>
        <end position="21"/>
    </location>
</feature>
<dbReference type="PANTHER" id="PTHR45749">
    <property type="match status" value="1"/>
</dbReference>
<dbReference type="Proteomes" id="UP000675881">
    <property type="component" value="Chromosome 10"/>
</dbReference>
<gene>
    <name evidence="2" type="ORF">LSAA_2275</name>
</gene>
<dbReference type="AlphaFoldDB" id="A0A7R8CEU0"/>